<proteinExistence type="predicted"/>
<dbReference type="STRING" id="675864.SAMN04489747_3887"/>
<organism evidence="1 2">
    <name type="scientific">Auraticoccus monumenti</name>
    <dbReference type="NCBI Taxonomy" id="675864"/>
    <lineage>
        <taxon>Bacteria</taxon>
        <taxon>Bacillati</taxon>
        <taxon>Actinomycetota</taxon>
        <taxon>Actinomycetes</taxon>
        <taxon>Propionibacteriales</taxon>
        <taxon>Propionibacteriaceae</taxon>
        <taxon>Auraticoccus</taxon>
    </lineage>
</organism>
<keyword evidence="2" id="KW-1185">Reference proteome</keyword>
<accession>A0A1G7EBL3</accession>
<reference evidence="1 2" key="1">
    <citation type="submission" date="2016-10" db="EMBL/GenBank/DDBJ databases">
        <authorList>
            <person name="de Groot N.N."/>
        </authorList>
    </citation>
    <scope>NUCLEOTIDE SEQUENCE [LARGE SCALE GENOMIC DNA]</scope>
    <source>
        <strain evidence="1 2">MON 2.2</strain>
    </source>
</reference>
<sequence length="170" mass="19218">MRRRLPAELAGELAEQVGGRPRVLRWAEGDRGVVAALPAWLAVRRVEGWQLIGWHEIEGGGWSAPDQLLEWTLTDGRRGRMRLTEAGRFPEVFRERVHATIIVRREVNDPDTGAQFTLSARRRLDDDRAPLLWETTLVRGTTWSQPGVREATERAMAALRSEYDIPPGGC</sequence>
<protein>
    <submittedName>
        <fullName evidence="1">Uncharacterized protein</fullName>
    </submittedName>
</protein>
<name>A0A1G7EBL3_9ACTN</name>
<gene>
    <name evidence="1" type="ORF">SAMN04489747_3887</name>
</gene>
<dbReference type="EMBL" id="LT629688">
    <property type="protein sequence ID" value="SDE60816.1"/>
    <property type="molecule type" value="Genomic_DNA"/>
</dbReference>
<dbReference type="Proteomes" id="UP000198546">
    <property type="component" value="Chromosome i"/>
</dbReference>
<evidence type="ECO:0000313" key="2">
    <source>
        <dbReference type="Proteomes" id="UP000198546"/>
    </source>
</evidence>
<dbReference type="OrthoDB" id="5144898at2"/>
<evidence type="ECO:0000313" key="1">
    <source>
        <dbReference type="EMBL" id="SDE60816.1"/>
    </source>
</evidence>
<dbReference type="AlphaFoldDB" id="A0A1G7EBL3"/>
<dbReference type="RefSeq" id="WP_090595780.1">
    <property type="nucleotide sequence ID" value="NZ_LT629688.1"/>
</dbReference>